<keyword evidence="1" id="KW-0175">Coiled coil</keyword>
<evidence type="ECO:0000313" key="5">
    <source>
        <dbReference type="Proteomes" id="UP000004030"/>
    </source>
</evidence>
<dbReference type="EMBL" id="AGFM01000087">
    <property type="protein sequence ID" value="EHJ58312.1"/>
    <property type="molecule type" value="Genomic_DNA"/>
</dbReference>
<evidence type="ECO:0000256" key="2">
    <source>
        <dbReference type="SAM" id="MobiDB-lite"/>
    </source>
</evidence>
<proteinExistence type="predicted"/>
<evidence type="ECO:0000256" key="3">
    <source>
        <dbReference type="SAM" id="Phobius"/>
    </source>
</evidence>
<organism evidence="4 5">
    <name type="scientific">Novosphingobium pentaromativorans US6-1</name>
    <dbReference type="NCBI Taxonomy" id="1088721"/>
    <lineage>
        <taxon>Bacteria</taxon>
        <taxon>Pseudomonadati</taxon>
        <taxon>Pseudomonadota</taxon>
        <taxon>Alphaproteobacteria</taxon>
        <taxon>Sphingomonadales</taxon>
        <taxon>Sphingomonadaceae</taxon>
        <taxon>Novosphingobium</taxon>
    </lineage>
</organism>
<evidence type="ECO:0000256" key="1">
    <source>
        <dbReference type="SAM" id="Coils"/>
    </source>
</evidence>
<dbReference type="OrthoDB" id="15544at2"/>
<keyword evidence="3" id="KW-1133">Transmembrane helix</keyword>
<reference evidence="4 5" key="1">
    <citation type="journal article" date="2012" name="J. Bacteriol.">
        <title>Genome sequence of benzo(a)pyrene-degrading bacterium Novosphingobium pentaromativorans US6-1.</title>
        <authorList>
            <person name="Luo Y.R."/>
            <person name="Kang S.G."/>
            <person name="Kim S.J."/>
            <person name="Kim M.R."/>
            <person name="Li N."/>
            <person name="Lee J.H."/>
            <person name="Kwon K.K."/>
        </authorList>
    </citation>
    <scope>NUCLEOTIDE SEQUENCE [LARGE SCALE GENOMIC DNA]</scope>
    <source>
        <strain evidence="4 5">US6-1</strain>
    </source>
</reference>
<dbReference type="AlphaFoldDB" id="G6EK35"/>
<accession>G6EK35</accession>
<feature type="compositionally biased region" description="Low complexity" evidence="2">
    <location>
        <begin position="170"/>
        <end position="179"/>
    </location>
</feature>
<feature type="transmembrane region" description="Helical" evidence="3">
    <location>
        <begin position="41"/>
        <end position="60"/>
    </location>
</feature>
<dbReference type="KEGG" id="npn:JI59_23705"/>
<dbReference type="eggNOG" id="COG3170">
    <property type="taxonomic scope" value="Bacteria"/>
</dbReference>
<feature type="coiled-coil region" evidence="1">
    <location>
        <begin position="111"/>
        <end position="138"/>
    </location>
</feature>
<dbReference type="InterPro" id="IPR005498">
    <property type="entry name" value="T4SS_VirB10/TraB/TrbI"/>
</dbReference>
<protein>
    <submittedName>
        <fullName evidence="4">TraB pilus assembly family protein</fullName>
    </submittedName>
</protein>
<dbReference type="Pfam" id="PF03743">
    <property type="entry name" value="TrbI"/>
    <property type="match status" value="1"/>
</dbReference>
<feature type="region of interest" description="Disordered" evidence="2">
    <location>
        <begin position="157"/>
        <end position="195"/>
    </location>
</feature>
<dbReference type="RefSeq" id="WP_007015613.1">
    <property type="nucleotide sequence ID" value="NZ_AGFM01000087.1"/>
</dbReference>
<keyword evidence="5" id="KW-1185">Reference proteome</keyword>
<dbReference type="CDD" id="cd16430">
    <property type="entry name" value="TraB"/>
    <property type="match status" value="1"/>
</dbReference>
<keyword evidence="3" id="KW-0812">Transmembrane</keyword>
<dbReference type="PATRIC" id="fig|1088721.3.peg.4624"/>
<keyword evidence="3" id="KW-0472">Membrane</keyword>
<dbReference type="Proteomes" id="UP000004030">
    <property type="component" value="Unassembled WGS sequence"/>
</dbReference>
<gene>
    <name evidence="4" type="ORF">NSU_4706</name>
</gene>
<comment type="caution">
    <text evidence="4">The sequence shown here is derived from an EMBL/GenBank/DDBJ whole genome shotgun (WGS) entry which is preliminary data.</text>
</comment>
<name>G6EK35_9SPHN</name>
<sequence>MALSDFFNRKRPPLDGGSEEGVSPLSSDLAANEAVRKKQRLLLAGVAGGGLILSSFWIFGGNEDKKMLGEDGVEEVTVSTKDLVNRNLSQQEWMALSENRFQSTENQLKSIDGQNRRLEMLTAQVETLKGQNQAMQADGQRVLSAYQAENEQLRRQVNEHRAPAAPAPGPAALYGPNGPQAYQRPDAAGGGAAAGPLRSASEVKLVNFSTADTGNATRVAKGNTVYTDSVNYLPPNSFARAKVIVGVDASAGVNSQTDPLPVVLRVTGPARSVYQNGRLLTTKIEGCLVNGAARGELSSEKVYVKLQKMTCPQPGGRYAVSEVKGFIAFGGKTGVRGRVVSREGSLVTQAFIAGLAGGFGRGFSANANSVFRGTNISTNGQRNQLSAGEILEGGFGQGMAQSGDMISKYLIERAEQYQPVIEMPTGVDVEIVFLEGVYVRN</sequence>
<evidence type="ECO:0000313" key="4">
    <source>
        <dbReference type="EMBL" id="EHJ58312.1"/>
    </source>
</evidence>